<evidence type="ECO:0000256" key="6">
    <source>
        <dbReference type="ARBA" id="ARBA00023239"/>
    </source>
</evidence>
<dbReference type="PANTHER" id="PTHR43406">
    <property type="entry name" value="TRYPTOPHAN SYNTHASE, ALPHA CHAIN"/>
    <property type="match status" value="1"/>
</dbReference>
<dbReference type="InterPro" id="IPR002028">
    <property type="entry name" value="Trp_synthase_suA"/>
</dbReference>
<dbReference type="EC" id="4.2.1.20" evidence="8"/>
<dbReference type="NCBIfam" id="TIGR00262">
    <property type="entry name" value="trpA"/>
    <property type="match status" value="1"/>
</dbReference>
<accession>Q0RGR2</accession>
<evidence type="ECO:0000256" key="1">
    <source>
        <dbReference type="ARBA" id="ARBA00004733"/>
    </source>
</evidence>
<dbReference type="eggNOG" id="COG0159">
    <property type="taxonomic scope" value="Bacteria"/>
</dbReference>
<name>Q0RGR2_FRAAA</name>
<dbReference type="GO" id="GO:0004834">
    <property type="term" value="F:tryptophan synthase activity"/>
    <property type="evidence" value="ECO:0007669"/>
    <property type="project" value="UniProtKB-UniRule"/>
</dbReference>
<evidence type="ECO:0000256" key="8">
    <source>
        <dbReference type="HAMAP-Rule" id="MF_00131"/>
    </source>
</evidence>
<evidence type="ECO:0000256" key="3">
    <source>
        <dbReference type="ARBA" id="ARBA00022605"/>
    </source>
</evidence>
<reference evidence="10 11" key="1">
    <citation type="journal article" date="2007" name="Genome Res.">
        <title>Genome characteristics of facultatively symbiotic Frankia sp. strains reflect host range and host plant biogeography.</title>
        <authorList>
            <person name="Normand P."/>
            <person name="Lapierre P."/>
            <person name="Tisa L.S."/>
            <person name="Gogarten J.P."/>
            <person name="Alloisio N."/>
            <person name="Bagnarol E."/>
            <person name="Bassi C.A."/>
            <person name="Berry A.M."/>
            <person name="Bickhart D.M."/>
            <person name="Choisne N."/>
            <person name="Couloux A."/>
            <person name="Cournoyer B."/>
            <person name="Cruveiller S."/>
            <person name="Daubin V."/>
            <person name="Demange N."/>
            <person name="Francino M.P."/>
            <person name="Goltsman E."/>
            <person name="Huang Y."/>
            <person name="Kopp O.R."/>
            <person name="Labarre L."/>
            <person name="Lapidus A."/>
            <person name="Lavire C."/>
            <person name="Marechal J."/>
            <person name="Martinez M."/>
            <person name="Mastronunzio J.E."/>
            <person name="Mullin B.C."/>
            <person name="Niemann J."/>
            <person name="Pujic P."/>
            <person name="Rawnsley T."/>
            <person name="Rouy Z."/>
            <person name="Schenowitz C."/>
            <person name="Sellstedt A."/>
            <person name="Tavares F."/>
            <person name="Tomkins J.P."/>
            <person name="Vallenet D."/>
            <person name="Valverde C."/>
            <person name="Wall L.G."/>
            <person name="Wang Y."/>
            <person name="Medigue C."/>
            <person name="Benson D.R."/>
        </authorList>
    </citation>
    <scope>NUCLEOTIDE SEQUENCE [LARGE SCALE GENOMIC DNA]</scope>
    <source>
        <strain evidence="11">DSM 45986 / CECT 9034 / ACN14a</strain>
    </source>
</reference>
<dbReference type="STRING" id="326424.FRAAL4682"/>
<keyword evidence="6 8" id="KW-0456">Lyase</keyword>
<dbReference type="HAMAP" id="MF_00131">
    <property type="entry name" value="Trp_synth_alpha"/>
    <property type="match status" value="1"/>
</dbReference>
<organism evidence="10 11">
    <name type="scientific">Frankia alni (strain DSM 45986 / CECT 9034 / ACN14a)</name>
    <dbReference type="NCBI Taxonomy" id="326424"/>
    <lineage>
        <taxon>Bacteria</taxon>
        <taxon>Bacillati</taxon>
        <taxon>Actinomycetota</taxon>
        <taxon>Actinomycetes</taxon>
        <taxon>Frankiales</taxon>
        <taxon>Frankiaceae</taxon>
        <taxon>Frankia</taxon>
    </lineage>
</organism>
<gene>
    <name evidence="8 10" type="primary">trpA</name>
    <name evidence="10" type="ordered locus">FRAAL4682</name>
</gene>
<evidence type="ECO:0000256" key="9">
    <source>
        <dbReference type="RuleBase" id="RU003662"/>
    </source>
</evidence>
<evidence type="ECO:0000256" key="2">
    <source>
        <dbReference type="ARBA" id="ARBA00011270"/>
    </source>
</evidence>
<dbReference type="SUPFAM" id="SSF51366">
    <property type="entry name" value="Ribulose-phoshate binding barrel"/>
    <property type="match status" value="1"/>
</dbReference>
<dbReference type="Proteomes" id="UP000000657">
    <property type="component" value="Chromosome"/>
</dbReference>
<dbReference type="Gene3D" id="3.20.20.70">
    <property type="entry name" value="Aldolase class I"/>
    <property type="match status" value="1"/>
</dbReference>
<evidence type="ECO:0000313" key="11">
    <source>
        <dbReference type="Proteomes" id="UP000000657"/>
    </source>
</evidence>
<dbReference type="KEGG" id="fal:FRAAL4682"/>
<dbReference type="GO" id="GO:0005829">
    <property type="term" value="C:cytosol"/>
    <property type="evidence" value="ECO:0007669"/>
    <property type="project" value="TreeGrafter"/>
</dbReference>
<dbReference type="PROSITE" id="PS00167">
    <property type="entry name" value="TRP_SYNTHASE_ALPHA"/>
    <property type="match status" value="1"/>
</dbReference>
<protein>
    <recommendedName>
        <fullName evidence="8">Tryptophan synthase alpha chain</fullName>
        <ecNumber evidence="8">4.2.1.20</ecNumber>
    </recommendedName>
</protein>
<keyword evidence="5 8" id="KW-0057">Aromatic amino acid biosynthesis</keyword>
<dbReference type="UniPathway" id="UPA00035">
    <property type="reaction ID" value="UER00044"/>
</dbReference>
<comment type="pathway">
    <text evidence="1 8">Amino-acid biosynthesis; L-tryptophan biosynthesis; L-tryptophan from chorismate: step 5/5.</text>
</comment>
<evidence type="ECO:0000256" key="5">
    <source>
        <dbReference type="ARBA" id="ARBA00023141"/>
    </source>
</evidence>
<comment type="subunit">
    <text evidence="2 8">Tetramer of two alpha and two beta chains.</text>
</comment>
<dbReference type="InterPro" id="IPR013785">
    <property type="entry name" value="Aldolase_TIM"/>
</dbReference>
<dbReference type="CDD" id="cd04724">
    <property type="entry name" value="Tryptophan_synthase_alpha"/>
    <property type="match status" value="1"/>
</dbReference>
<dbReference type="Pfam" id="PF00290">
    <property type="entry name" value="Trp_syntA"/>
    <property type="match status" value="1"/>
</dbReference>
<comment type="similarity">
    <text evidence="8 9">Belongs to the TrpA family.</text>
</comment>
<comment type="catalytic activity">
    <reaction evidence="7 8">
        <text>(1S,2R)-1-C-(indol-3-yl)glycerol 3-phosphate + L-serine = D-glyceraldehyde 3-phosphate + L-tryptophan + H2O</text>
        <dbReference type="Rhea" id="RHEA:10532"/>
        <dbReference type="ChEBI" id="CHEBI:15377"/>
        <dbReference type="ChEBI" id="CHEBI:33384"/>
        <dbReference type="ChEBI" id="CHEBI:57912"/>
        <dbReference type="ChEBI" id="CHEBI:58866"/>
        <dbReference type="ChEBI" id="CHEBI:59776"/>
        <dbReference type="EC" id="4.2.1.20"/>
    </reaction>
</comment>
<feature type="active site" description="Proton acceptor" evidence="8">
    <location>
        <position position="45"/>
    </location>
</feature>
<dbReference type="InterPro" id="IPR018204">
    <property type="entry name" value="Trp_synthase_alpha_AS"/>
</dbReference>
<dbReference type="InterPro" id="IPR011060">
    <property type="entry name" value="RibuloseP-bd_barrel"/>
</dbReference>
<comment type="function">
    <text evidence="8">The alpha subunit is responsible for the aldol cleavage of indoleglycerol phosphate to indole and glyceraldehyde 3-phosphate.</text>
</comment>
<keyword evidence="11" id="KW-1185">Reference proteome</keyword>
<proteinExistence type="inferred from homology"/>
<dbReference type="AlphaFoldDB" id="Q0RGR2"/>
<sequence length="264" mass="27118">MGGKCLVPYVTAGITESWLDYVAAAQDGGADAVEIGLPFSDPMLDGPIIQAASSRALVRGSTVGGLLDELAGFRAEVPLIVMTYSNIARRHGYDDFCHRLAEAGLAGLIVADTPVDEVRPLVDSATSAGLELTMLVAPSTSPDRVRQIGATSRGFVYVVSIMGVTGVRDTVSDSIVGTVQGVRDATMMPVLVGFGVSTPEQAATVASVADGVVVASALMRSILDGAPAGGIRREVDALRVAVDSAAAVRPTDIAPGRRAPTGNR</sequence>
<dbReference type="PANTHER" id="PTHR43406:SF1">
    <property type="entry name" value="TRYPTOPHAN SYNTHASE ALPHA CHAIN, CHLOROPLASTIC"/>
    <property type="match status" value="1"/>
</dbReference>
<evidence type="ECO:0000313" key="10">
    <source>
        <dbReference type="EMBL" id="CAJ63324.1"/>
    </source>
</evidence>
<keyword evidence="3 8" id="KW-0028">Amino-acid biosynthesis</keyword>
<evidence type="ECO:0000256" key="4">
    <source>
        <dbReference type="ARBA" id="ARBA00022822"/>
    </source>
</evidence>
<evidence type="ECO:0000256" key="7">
    <source>
        <dbReference type="ARBA" id="ARBA00049047"/>
    </source>
</evidence>
<dbReference type="HOGENOM" id="CLU_016734_0_0_11"/>
<feature type="active site" description="Proton acceptor" evidence="8">
    <location>
        <position position="34"/>
    </location>
</feature>
<keyword evidence="4 8" id="KW-0822">Tryptophan biosynthesis</keyword>
<dbReference type="EMBL" id="CT573213">
    <property type="protein sequence ID" value="CAJ63324.1"/>
    <property type="molecule type" value="Genomic_DNA"/>
</dbReference>